<dbReference type="SMART" id="SM00382">
    <property type="entry name" value="AAA"/>
    <property type="match status" value="2"/>
</dbReference>
<name>A0A8J6NE60_9BACT</name>
<dbReference type="InterPro" id="IPR051309">
    <property type="entry name" value="ABCF_ATPase"/>
</dbReference>
<organism evidence="4 5">
    <name type="scientific">Candidatus Desulfobia pelagia</name>
    <dbReference type="NCBI Taxonomy" id="2841692"/>
    <lineage>
        <taxon>Bacteria</taxon>
        <taxon>Pseudomonadati</taxon>
        <taxon>Thermodesulfobacteriota</taxon>
        <taxon>Desulfobulbia</taxon>
        <taxon>Desulfobulbales</taxon>
        <taxon>Desulfobulbaceae</taxon>
        <taxon>Candidatus Desulfobia</taxon>
    </lineage>
</organism>
<dbReference type="Pfam" id="PF12848">
    <property type="entry name" value="ABC_tran_Xtn"/>
    <property type="match status" value="1"/>
</dbReference>
<dbReference type="PANTHER" id="PTHR42855:SF1">
    <property type="entry name" value="ABC TRANSPORTER DOMAIN-CONTAINING PROTEIN"/>
    <property type="match status" value="1"/>
</dbReference>
<keyword evidence="2 4" id="KW-0067">ATP-binding</keyword>
<evidence type="ECO:0000259" key="3">
    <source>
        <dbReference type="PROSITE" id="PS50893"/>
    </source>
</evidence>
<feature type="domain" description="ABC transporter" evidence="3">
    <location>
        <begin position="5"/>
        <end position="224"/>
    </location>
</feature>
<dbReference type="InterPro" id="IPR032781">
    <property type="entry name" value="ABC_tran_Xtn"/>
</dbReference>
<evidence type="ECO:0000256" key="2">
    <source>
        <dbReference type="ARBA" id="ARBA00022840"/>
    </source>
</evidence>
<dbReference type="AlphaFoldDB" id="A0A8J6NE60"/>
<evidence type="ECO:0000256" key="1">
    <source>
        <dbReference type="ARBA" id="ARBA00022741"/>
    </source>
</evidence>
<dbReference type="Gene3D" id="3.40.50.300">
    <property type="entry name" value="P-loop containing nucleotide triphosphate hydrolases"/>
    <property type="match status" value="2"/>
</dbReference>
<keyword evidence="1" id="KW-0547">Nucleotide-binding</keyword>
<dbReference type="InterPro" id="IPR027417">
    <property type="entry name" value="P-loop_NTPase"/>
</dbReference>
<proteinExistence type="predicted"/>
<dbReference type="InterPro" id="IPR017871">
    <property type="entry name" value="ABC_transporter-like_CS"/>
</dbReference>
<feature type="domain" description="ABC transporter" evidence="3">
    <location>
        <begin position="293"/>
        <end position="511"/>
    </location>
</feature>
<dbReference type="Gene3D" id="1.10.287.380">
    <property type="entry name" value="Valyl-tRNA synthetase, C-terminal domain"/>
    <property type="match status" value="1"/>
</dbReference>
<evidence type="ECO:0000313" key="4">
    <source>
        <dbReference type="EMBL" id="MBC8317203.1"/>
    </source>
</evidence>
<dbReference type="EMBL" id="JACNJZ010000076">
    <property type="protein sequence ID" value="MBC8317203.1"/>
    <property type="molecule type" value="Genomic_DNA"/>
</dbReference>
<dbReference type="Pfam" id="PF00005">
    <property type="entry name" value="ABC_tran"/>
    <property type="match status" value="2"/>
</dbReference>
<dbReference type="CDD" id="cd03221">
    <property type="entry name" value="ABCF_EF-3"/>
    <property type="match status" value="2"/>
</dbReference>
<dbReference type="GO" id="GO:0016887">
    <property type="term" value="F:ATP hydrolysis activity"/>
    <property type="evidence" value="ECO:0007669"/>
    <property type="project" value="InterPro"/>
</dbReference>
<dbReference type="InterPro" id="IPR003439">
    <property type="entry name" value="ABC_transporter-like_ATP-bd"/>
</dbReference>
<accession>A0A8J6NE60</accession>
<dbReference type="PROSITE" id="PS00211">
    <property type="entry name" value="ABC_TRANSPORTER_1"/>
    <property type="match status" value="2"/>
</dbReference>
<dbReference type="Pfam" id="PF16326">
    <property type="entry name" value="ABC_tran_CTD"/>
    <property type="match status" value="1"/>
</dbReference>
<dbReference type="InterPro" id="IPR032524">
    <property type="entry name" value="ABC_tran_C"/>
</dbReference>
<dbReference type="GO" id="GO:0005524">
    <property type="term" value="F:ATP binding"/>
    <property type="evidence" value="ECO:0007669"/>
    <property type="project" value="UniProtKB-KW"/>
</dbReference>
<evidence type="ECO:0000313" key="5">
    <source>
        <dbReference type="Proteomes" id="UP000614424"/>
    </source>
</evidence>
<dbReference type="Proteomes" id="UP000614424">
    <property type="component" value="Unassembled WGS sequence"/>
</dbReference>
<dbReference type="InterPro" id="IPR003593">
    <property type="entry name" value="AAA+_ATPase"/>
</dbReference>
<gene>
    <name evidence="4" type="ORF">H8E41_04805</name>
</gene>
<sequence length="596" mass="67082">MSQLITCQELNKSFGAHTLFSDLALSVHDDDRVGLIGPNGSGKSTLLRILAEKESLDSGTIFRRKQVRTVYLGQEDIFDDNKTLEETLEEVIGDDTDEIHRYNRVHRALSQAKFKDPDQKAGSLSGGWKKRLAIARALVQEPDILLLDEPTNHLDIGAILWLEKILLSAPFSFILVSHDRTFLENVTNRVVELNRCYPTGCLSIKGNYSHFLEKRLEFLEQQQVMESSLANKVRREVEWLRRGPKARTTKARYRIDEAHRLQSELAQVRGRNRSDQKVRIGFDATGRKTKKLMTVEGVSKAIDGRQLFTDLSFVLGPGVCLGMVGENGCGKSTLMHLIYGDVPPDQGTVTRADGVKIILFDQKREQLDQDVILRTALSPHGDSVLYQGSPVHVVTWAKRFLFEPDQLEMPVSRLSGGEQARILIANLMRQSADILLLDEPTNDLDIGSIQVLEESLLDFEGAVVLVSHDRSFLDTLTSTIIGFDGHGGTSLYADCHQWLASLSAGKKNDKKKKGKVKSSPKKSNKLTYKERLELEAMEKTILEAEEELNICKLKVEDPEISIDPAELSVWCNRLQECQDNVDSLYSRWGDLEKRQD</sequence>
<reference evidence="4 5" key="1">
    <citation type="submission" date="2020-08" db="EMBL/GenBank/DDBJ databases">
        <title>Bridging the membrane lipid divide: bacteria of the FCB group superphylum have the potential to synthesize archaeal ether lipids.</title>
        <authorList>
            <person name="Villanueva L."/>
            <person name="Von Meijenfeldt F.A.B."/>
            <person name="Westbye A.B."/>
            <person name="Yadav S."/>
            <person name="Hopmans E.C."/>
            <person name="Dutilh B.E."/>
            <person name="Sinninghe Damste J.S."/>
        </authorList>
    </citation>
    <scope>NUCLEOTIDE SEQUENCE [LARGE SCALE GENOMIC DNA]</scope>
    <source>
        <strain evidence="4">NIOZ-UU47</strain>
    </source>
</reference>
<comment type="caution">
    <text evidence="4">The sequence shown here is derived from an EMBL/GenBank/DDBJ whole genome shotgun (WGS) entry which is preliminary data.</text>
</comment>
<dbReference type="PROSITE" id="PS50893">
    <property type="entry name" value="ABC_TRANSPORTER_2"/>
    <property type="match status" value="2"/>
</dbReference>
<dbReference type="InterPro" id="IPR037118">
    <property type="entry name" value="Val-tRNA_synth_C_sf"/>
</dbReference>
<dbReference type="SUPFAM" id="SSF52540">
    <property type="entry name" value="P-loop containing nucleoside triphosphate hydrolases"/>
    <property type="match status" value="2"/>
</dbReference>
<dbReference type="GO" id="GO:0003677">
    <property type="term" value="F:DNA binding"/>
    <property type="evidence" value="ECO:0007669"/>
    <property type="project" value="InterPro"/>
</dbReference>
<dbReference type="PANTHER" id="PTHR42855">
    <property type="entry name" value="ABC TRANSPORTER ATP-BINDING SUBUNIT"/>
    <property type="match status" value="1"/>
</dbReference>
<protein>
    <submittedName>
        <fullName evidence="4">ABC-F family ATP-binding cassette domain-containing protein</fullName>
    </submittedName>
</protein>